<feature type="transmembrane region" description="Helical" evidence="4">
    <location>
        <begin position="738"/>
        <end position="758"/>
    </location>
</feature>
<dbReference type="GO" id="GO:0000155">
    <property type="term" value="F:phosphorelay sensor kinase activity"/>
    <property type="evidence" value="ECO:0007669"/>
    <property type="project" value="InterPro"/>
</dbReference>
<dbReference type="Proteomes" id="UP000190166">
    <property type="component" value="Unassembled WGS sequence"/>
</dbReference>
<dbReference type="InterPro" id="IPR015943">
    <property type="entry name" value="WD40/YVTN_repeat-like_dom_sf"/>
</dbReference>
<evidence type="ECO:0000256" key="1">
    <source>
        <dbReference type="ARBA" id="ARBA00000085"/>
    </source>
</evidence>
<evidence type="ECO:0000256" key="2">
    <source>
        <dbReference type="ARBA" id="ARBA00012438"/>
    </source>
</evidence>
<dbReference type="Gene3D" id="1.10.287.130">
    <property type="match status" value="1"/>
</dbReference>
<keyword evidence="4" id="KW-0812">Transmembrane</keyword>
<evidence type="ECO:0000313" key="7">
    <source>
        <dbReference type="Proteomes" id="UP000190166"/>
    </source>
</evidence>
<protein>
    <recommendedName>
        <fullName evidence="2">histidine kinase</fullName>
        <ecNumber evidence="2">2.7.13.3</ecNumber>
    </recommendedName>
</protein>
<dbReference type="SUPFAM" id="SSF55874">
    <property type="entry name" value="ATPase domain of HSP90 chaperone/DNA topoisomerase II/histidine kinase"/>
    <property type="match status" value="1"/>
</dbReference>
<dbReference type="EC" id="2.7.13.3" evidence="2"/>
<dbReference type="PROSITE" id="PS50109">
    <property type="entry name" value="HIS_KIN"/>
    <property type="match status" value="1"/>
</dbReference>
<dbReference type="InterPro" id="IPR003594">
    <property type="entry name" value="HATPase_dom"/>
</dbReference>
<dbReference type="STRING" id="393003.SAMN05660461_0350"/>
<evidence type="ECO:0000256" key="3">
    <source>
        <dbReference type="ARBA" id="ARBA00022553"/>
    </source>
</evidence>
<dbReference type="InterPro" id="IPR036097">
    <property type="entry name" value="HisK_dim/P_sf"/>
</dbReference>
<accession>A0A1T5N4C9</accession>
<dbReference type="Gene3D" id="3.30.565.10">
    <property type="entry name" value="Histidine kinase-like ATPase, C-terminal domain"/>
    <property type="match status" value="1"/>
</dbReference>
<organism evidence="6 7">
    <name type="scientific">Chitinophaga ginsengisegetis</name>
    <dbReference type="NCBI Taxonomy" id="393003"/>
    <lineage>
        <taxon>Bacteria</taxon>
        <taxon>Pseudomonadati</taxon>
        <taxon>Bacteroidota</taxon>
        <taxon>Chitinophagia</taxon>
        <taxon>Chitinophagales</taxon>
        <taxon>Chitinophagaceae</taxon>
        <taxon>Chitinophaga</taxon>
    </lineage>
</organism>
<dbReference type="InterPro" id="IPR036890">
    <property type="entry name" value="HATPase_C_sf"/>
</dbReference>
<dbReference type="EMBL" id="FUZZ01000001">
    <property type="protein sequence ID" value="SKC95345.1"/>
    <property type="molecule type" value="Genomic_DNA"/>
</dbReference>
<dbReference type="InterPro" id="IPR013783">
    <property type="entry name" value="Ig-like_fold"/>
</dbReference>
<name>A0A1T5N4C9_9BACT</name>
<keyword evidence="6" id="KW-0418">Kinase</keyword>
<dbReference type="SUPFAM" id="SSF47384">
    <property type="entry name" value="Homodimeric domain of signal transducing histidine kinase"/>
    <property type="match status" value="1"/>
</dbReference>
<dbReference type="InterPro" id="IPR011110">
    <property type="entry name" value="Reg_prop"/>
</dbReference>
<keyword evidence="7" id="KW-1185">Reference proteome</keyword>
<dbReference type="InterPro" id="IPR005467">
    <property type="entry name" value="His_kinase_dom"/>
</dbReference>
<evidence type="ECO:0000259" key="5">
    <source>
        <dbReference type="PROSITE" id="PS50109"/>
    </source>
</evidence>
<dbReference type="SUPFAM" id="SSF63829">
    <property type="entry name" value="Calcium-dependent phosphotriesterase"/>
    <property type="match status" value="2"/>
</dbReference>
<feature type="domain" description="Histidine kinase" evidence="5">
    <location>
        <begin position="808"/>
        <end position="1017"/>
    </location>
</feature>
<keyword evidence="6" id="KW-0808">Transferase</keyword>
<sequence>MNLIFCLNLFLLNFMPAESVVSMDTSVHYFVRRFTDDDGLPQNSVKFIVPDKNGFLWLATENGLTRFDGNYFLNFNSDNVPGLKSSRMARVHPNDTAITVETDQGEILTVTESTVKHMGTELPGYKYQRYAALNNDYYPMRGWPDDYAAHFAKERPVVMPLDKESYFAVYRDTISLVKQGKLAYRIIQPQLDLLRLFVYSGRLFYLSRDGHITGWEKGQPVKVPLIGDVLSDPAFTKCKMELFWNLAAHQVFIYTDKNCYQLEIEPGVGIRSSLVLRDFDLHRNYISSIYYDQLNNRVFLGSSTKGFYIATRQQFIVRKSDTSEAEVFYAQAPFPGNAVVTSSGLVFNQKGKYSWLPSSFNRENTMEKYTLVRDSQGRYWGRGGKTLMAVSPDFSQMLRQIELPYLVSQICIDPDGNLWVGGKYPGLYYLKTADLKQPLHFLPAAVDDVTYLKEGKPGTGILWVGTGKGLYRVHLPSGRTDTIRGLEEGHIRSIYVPKRGEVWITTYNKGVFLYRNERLVALPQDRQRYMATTHCITEDDQGYFWLTTNKGLFRIRRQDALDFADGKQHDVYYYYFGKDQGFNTNEFNGGCEPCAFEYDNGDISLPSLDGLVQFTPSAIRMEMPDKGIYVDWVEHNLKVTEASAQFDLPNNFQTFRLHISSPYFGDPRNLQFYYSLEKDDRREEQIWLPVNSDKTITFSSLSSGDYRIRIRKLKGFGRDQYIEKVLVISVQKAFYERLWFGLAVLATLICLIILLYKIHIRSIRRKNRLLELKVTSRTRELEKTMTILQDSDEQLRKQSFMHKRLLAAITHDIKTPLRFLLRVNKDEPSSGVLNETEIKTVTYDSLYRMHHLVDNLIHYMRISFLTGEFAEDTVDICQLIEEKIEIFRPVSGSKEIAVINHIPPGITVVVNKLLLAVVLHNLLDNAIKYTAMGVVELTAERGEGVLTIHLSDTGYGMPPAIRDWINHAEKDGNGQYDSAGIGLILVKELLTLINGRMFAYPGVNGGTKVSLQLRVNG</sequence>
<reference evidence="6 7" key="1">
    <citation type="submission" date="2017-02" db="EMBL/GenBank/DDBJ databases">
        <authorList>
            <person name="Peterson S.W."/>
        </authorList>
    </citation>
    <scope>NUCLEOTIDE SEQUENCE [LARGE SCALE GENOMIC DNA]</scope>
    <source>
        <strain evidence="6 7">DSM 18108</strain>
    </source>
</reference>
<keyword evidence="4" id="KW-1133">Transmembrane helix</keyword>
<dbReference type="CDD" id="cd00082">
    <property type="entry name" value="HisKA"/>
    <property type="match status" value="1"/>
</dbReference>
<dbReference type="Pfam" id="PF07494">
    <property type="entry name" value="Reg_prop"/>
    <property type="match status" value="2"/>
</dbReference>
<evidence type="ECO:0000256" key="4">
    <source>
        <dbReference type="SAM" id="Phobius"/>
    </source>
</evidence>
<dbReference type="Gene3D" id="2.130.10.10">
    <property type="entry name" value="YVTN repeat-like/Quinoprotein amine dehydrogenase"/>
    <property type="match status" value="2"/>
</dbReference>
<dbReference type="Gene3D" id="2.60.40.10">
    <property type="entry name" value="Immunoglobulins"/>
    <property type="match status" value="1"/>
</dbReference>
<dbReference type="AlphaFoldDB" id="A0A1T5N4C9"/>
<proteinExistence type="predicted"/>
<dbReference type="PANTHER" id="PTHR43547:SF2">
    <property type="entry name" value="HYBRID SIGNAL TRANSDUCTION HISTIDINE KINASE C"/>
    <property type="match status" value="1"/>
</dbReference>
<dbReference type="SMART" id="SM00387">
    <property type="entry name" value="HATPase_c"/>
    <property type="match status" value="1"/>
</dbReference>
<keyword evidence="3" id="KW-0597">Phosphoprotein</keyword>
<dbReference type="PANTHER" id="PTHR43547">
    <property type="entry name" value="TWO-COMPONENT HISTIDINE KINASE"/>
    <property type="match status" value="1"/>
</dbReference>
<dbReference type="RefSeq" id="WP_079467691.1">
    <property type="nucleotide sequence ID" value="NZ_FUZZ01000001.1"/>
</dbReference>
<keyword evidence="4" id="KW-0472">Membrane</keyword>
<evidence type="ECO:0000313" key="6">
    <source>
        <dbReference type="EMBL" id="SKC95345.1"/>
    </source>
</evidence>
<dbReference type="InterPro" id="IPR003661">
    <property type="entry name" value="HisK_dim/P_dom"/>
</dbReference>
<comment type="catalytic activity">
    <reaction evidence="1">
        <text>ATP + protein L-histidine = ADP + protein N-phospho-L-histidine.</text>
        <dbReference type="EC" id="2.7.13.3"/>
    </reaction>
</comment>
<dbReference type="Pfam" id="PF02518">
    <property type="entry name" value="HATPase_c"/>
    <property type="match status" value="1"/>
</dbReference>
<gene>
    <name evidence="6" type="ORF">SAMN05660461_0350</name>
</gene>